<evidence type="ECO:0000256" key="5">
    <source>
        <dbReference type="ARBA" id="ARBA00023002"/>
    </source>
</evidence>
<evidence type="ECO:0000313" key="7">
    <source>
        <dbReference type="EMBL" id="KNB07089.1"/>
    </source>
</evidence>
<evidence type="ECO:0000256" key="2">
    <source>
        <dbReference type="ARBA" id="ARBA00022630"/>
    </source>
</evidence>
<organism evidence="7 8">
    <name type="scientific">Fusarium oxysporum f. sp. lycopersici (strain 4287 / CBS 123668 / FGSC 9935 / NRRL 34936)</name>
    <name type="common">Fusarium vascular wilt of tomato</name>
    <dbReference type="NCBI Taxonomy" id="426428"/>
    <lineage>
        <taxon>Eukaryota</taxon>
        <taxon>Fungi</taxon>
        <taxon>Dikarya</taxon>
        <taxon>Ascomycota</taxon>
        <taxon>Pezizomycotina</taxon>
        <taxon>Sordariomycetes</taxon>
        <taxon>Hypocreomycetidae</taxon>
        <taxon>Hypocreales</taxon>
        <taxon>Nectriaceae</taxon>
        <taxon>Fusarium</taxon>
        <taxon>Fusarium oxysporum species complex</taxon>
    </lineage>
</organism>
<dbReference type="KEGG" id="fox:FOXG_08385"/>
<dbReference type="GO" id="GO:0010181">
    <property type="term" value="F:FMN binding"/>
    <property type="evidence" value="ECO:0007669"/>
    <property type="project" value="InterPro"/>
</dbReference>
<dbReference type="GO" id="GO:0050661">
    <property type="term" value="F:NADP binding"/>
    <property type="evidence" value="ECO:0007669"/>
    <property type="project" value="InterPro"/>
</dbReference>
<dbReference type="OrthoDB" id="72788at2759"/>
<dbReference type="Proteomes" id="UP000009097">
    <property type="component" value="Unassembled WGS sequence"/>
</dbReference>
<protein>
    <submittedName>
        <fullName evidence="7">Oxidoreductase</fullName>
    </submittedName>
</protein>
<dbReference type="VEuPathDB" id="FungiDB:FOXG_08385"/>
<keyword evidence="4" id="KW-0521">NADP</keyword>
<dbReference type="SUPFAM" id="SSF51395">
    <property type="entry name" value="FMN-linked oxidoreductases"/>
    <property type="match status" value="1"/>
</dbReference>
<evidence type="ECO:0000259" key="6">
    <source>
        <dbReference type="Pfam" id="PF00724"/>
    </source>
</evidence>
<reference evidence="7" key="2">
    <citation type="journal article" date="2010" name="Nature">
        <title>Comparative genomics reveals mobile pathogenicity chromosomes in Fusarium.</title>
        <authorList>
            <person name="Ma L.J."/>
            <person name="van der Does H.C."/>
            <person name="Borkovich K.A."/>
            <person name="Coleman J.J."/>
            <person name="Daboussi M.J."/>
            <person name="Di Pietro A."/>
            <person name="Dufresne M."/>
            <person name="Freitag M."/>
            <person name="Grabherr M."/>
            <person name="Henrissat B."/>
            <person name="Houterman P.M."/>
            <person name="Kang S."/>
            <person name="Shim W.B."/>
            <person name="Woloshuk C."/>
            <person name="Xie X."/>
            <person name="Xu J.R."/>
            <person name="Antoniw J."/>
            <person name="Baker S.E."/>
            <person name="Bluhm B.H."/>
            <person name="Breakspear A."/>
            <person name="Brown D.W."/>
            <person name="Butchko R.A."/>
            <person name="Chapman S."/>
            <person name="Coulson R."/>
            <person name="Coutinho P.M."/>
            <person name="Danchin E.G."/>
            <person name="Diener A."/>
            <person name="Gale L.R."/>
            <person name="Gardiner D.M."/>
            <person name="Goff S."/>
            <person name="Hammond-Kosack K.E."/>
            <person name="Hilburn K."/>
            <person name="Hua-Van A."/>
            <person name="Jonkers W."/>
            <person name="Kazan K."/>
            <person name="Kodira C.D."/>
            <person name="Koehrsen M."/>
            <person name="Kumar L."/>
            <person name="Lee Y.H."/>
            <person name="Li L."/>
            <person name="Manners J.M."/>
            <person name="Miranda-Saavedra D."/>
            <person name="Mukherjee M."/>
            <person name="Park G."/>
            <person name="Park J."/>
            <person name="Park S.Y."/>
            <person name="Proctor R.H."/>
            <person name="Regev A."/>
            <person name="Ruiz-Roldan M.C."/>
            <person name="Sain D."/>
            <person name="Sakthikumar S."/>
            <person name="Sykes S."/>
            <person name="Schwartz D.C."/>
            <person name="Turgeon B.G."/>
            <person name="Wapinski I."/>
            <person name="Yoder O."/>
            <person name="Young S."/>
            <person name="Zeng Q."/>
            <person name="Zhou S."/>
            <person name="Galagan J."/>
            <person name="Cuomo C.A."/>
            <person name="Kistler H.C."/>
            <person name="Rep M."/>
        </authorList>
    </citation>
    <scope>NUCLEOTIDE SEQUENCE [LARGE SCALE GENOMIC DNA]</scope>
    <source>
        <strain evidence="7">4287</strain>
    </source>
</reference>
<dbReference type="Gene3D" id="3.20.20.70">
    <property type="entry name" value="Aldolase class I"/>
    <property type="match status" value="1"/>
</dbReference>
<accession>A0A0J9V6B9</accession>
<keyword evidence="3" id="KW-0288">FMN</keyword>
<dbReference type="AlphaFoldDB" id="A0A0J9V6B9"/>
<evidence type="ECO:0000256" key="3">
    <source>
        <dbReference type="ARBA" id="ARBA00022643"/>
    </source>
</evidence>
<gene>
    <name evidence="7" type="ORF">FOXG_08385</name>
</gene>
<evidence type="ECO:0000256" key="4">
    <source>
        <dbReference type="ARBA" id="ARBA00022857"/>
    </source>
</evidence>
<dbReference type="GeneID" id="28950024"/>
<name>A0A0J9V6B9_FUSO4</name>
<dbReference type="Pfam" id="PF00724">
    <property type="entry name" value="Oxidored_FMN"/>
    <property type="match status" value="1"/>
</dbReference>
<keyword evidence="2" id="KW-0285">Flavoprotein</keyword>
<dbReference type="CDD" id="cd02932">
    <property type="entry name" value="OYE_YqiM_FMN"/>
    <property type="match status" value="1"/>
</dbReference>
<reference evidence="7" key="1">
    <citation type="submission" date="2007-04" db="EMBL/GenBank/DDBJ databases">
        <authorList>
            <consortium name="The Broad Institute Genome Sequencing Platform"/>
            <person name="Birren B."/>
            <person name="Lander E."/>
            <person name="Galagan J."/>
            <person name="Nusbaum C."/>
            <person name="Devon K."/>
            <person name="Ma L.-J."/>
            <person name="Jaffe D."/>
            <person name="Butler J."/>
            <person name="Alvarez P."/>
            <person name="Gnerre S."/>
            <person name="Grabherr M."/>
            <person name="Kleber M."/>
            <person name="Mauceli E."/>
            <person name="Brockman W."/>
            <person name="MacCallum I.A."/>
            <person name="Young S."/>
            <person name="LaButti K."/>
            <person name="DeCaprio D."/>
            <person name="Crawford M."/>
            <person name="Koehrsen M."/>
            <person name="Engels R."/>
            <person name="Montgomery P."/>
            <person name="Pearson M."/>
            <person name="Howarth C."/>
            <person name="Larson L."/>
            <person name="White J."/>
            <person name="O'Leary S."/>
            <person name="Kodira C."/>
            <person name="Zeng Q."/>
            <person name="Yandava C."/>
            <person name="Alvarado L."/>
            <person name="Kistler C."/>
            <person name="Shim W.-B."/>
            <person name="Kang S."/>
            <person name="Woloshuk C."/>
        </authorList>
    </citation>
    <scope>NUCLEOTIDE SEQUENCE</scope>
    <source>
        <strain evidence="7">4287</strain>
    </source>
</reference>
<dbReference type="PANTHER" id="PTHR43303">
    <property type="entry name" value="NADPH DEHYDROGENASE C23G7.10C-RELATED"/>
    <property type="match status" value="1"/>
</dbReference>
<dbReference type="InterPro" id="IPR044152">
    <property type="entry name" value="YqjM-like"/>
</dbReference>
<dbReference type="InterPro" id="IPR001155">
    <property type="entry name" value="OxRdtase_FMN_N"/>
</dbReference>
<dbReference type="GO" id="GO:0003959">
    <property type="term" value="F:NADPH dehydrogenase activity"/>
    <property type="evidence" value="ECO:0007669"/>
    <property type="project" value="InterPro"/>
</dbReference>
<keyword evidence="5" id="KW-0560">Oxidoreductase</keyword>
<sequence>MAFPPLPETLFHSSPLLLINSTTTTEYQYPFIQHSSFIKITIMGSVEANGHPKVFINVGAKNVPFYTPIQDPPAGTPWDVQPEGSLFSPLKLRGLTLHNRIIVSPMCQYSAKDGYMTPWHKQHLGSFAARGPGLIITEVNAVSPEGRISPQDAGIWEDGQLEPLKEIVDFVHSQGARIAIQMGHAGRKASTVVPWLDRKNTAVKEAGGWPDEVVAPSAIPYSPESLTPREMTSDDIARFKQDWVAAVKRALKAGFDAIEIHAAHGYLLNAFLSPASNQRTDQYGGSFENRIRILLEIVQLTRDIVPEDFPLLVRMPGTDYLEFDSSLPQWHIEEAAKLGQILAANGIDLIDISGGGLDSRQKITSAPGYQVPYASAVKKAVKDTGVAVTSVGMITSGKQAQGYLSDGSVDAVLVGRGFLKDPNLVWHWADELDVDIHVASQYGWGFGMTRTHRHRKH</sequence>
<dbReference type="EMBL" id="DS231705">
    <property type="protein sequence ID" value="KNB07089.1"/>
    <property type="molecule type" value="Genomic_DNA"/>
</dbReference>
<dbReference type="RefSeq" id="XP_018245134.1">
    <property type="nucleotide sequence ID" value="XM_018387294.1"/>
</dbReference>
<comment type="cofactor">
    <cofactor evidence="1">
        <name>FMN</name>
        <dbReference type="ChEBI" id="CHEBI:58210"/>
    </cofactor>
</comment>
<proteinExistence type="predicted"/>
<evidence type="ECO:0000313" key="8">
    <source>
        <dbReference type="Proteomes" id="UP000009097"/>
    </source>
</evidence>
<dbReference type="InterPro" id="IPR013785">
    <property type="entry name" value="Aldolase_TIM"/>
</dbReference>
<dbReference type="PANTHER" id="PTHR43303:SF4">
    <property type="entry name" value="NADPH DEHYDROGENASE C23G7.10C-RELATED"/>
    <property type="match status" value="1"/>
</dbReference>
<evidence type="ECO:0000256" key="1">
    <source>
        <dbReference type="ARBA" id="ARBA00001917"/>
    </source>
</evidence>
<feature type="domain" description="NADH:flavin oxidoreductase/NADH oxidase N-terminal" evidence="6">
    <location>
        <begin position="85"/>
        <end position="427"/>
    </location>
</feature>